<evidence type="ECO:0000256" key="1">
    <source>
        <dbReference type="SAM" id="SignalP"/>
    </source>
</evidence>
<gene>
    <name evidence="2" type="primary">Adamts7</name>
    <name evidence="2" type="ORF">DAT39_013860</name>
</gene>
<reference evidence="2" key="1">
    <citation type="submission" date="2020-07" db="EMBL/GenBank/DDBJ databases">
        <title>Clarias magur genome sequencing, assembly and annotation.</title>
        <authorList>
            <person name="Kushwaha B."/>
            <person name="Kumar R."/>
            <person name="Das P."/>
            <person name="Joshi C.G."/>
            <person name="Kumar D."/>
            <person name="Nagpure N.S."/>
            <person name="Pandey M."/>
            <person name="Agarwal S."/>
            <person name="Srivastava S."/>
            <person name="Singh M."/>
            <person name="Sahoo L."/>
            <person name="Jayasankar P."/>
            <person name="Meher P.K."/>
            <person name="Koringa P.G."/>
            <person name="Iquebal M.A."/>
            <person name="Das S.P."/>
            <person name="Bit A."/>
            <person name="Patnaik S."/>
            <person name="Patel N."/>
            <person name="Shah T.M."/>
            <person name="Hinsu A."/>
            <person name="Jena J.K."/>
        </authorList>
    </citation>
    <scope>NUCLEOTIDE SEQUENCE</scope>
    <source>
        <strain evidence="2">CIFAMagur01</strain>
        <tissue evidence="2">Testis</tissue>
    </source>
</reference>
<organism evidence="2 3">
    <name type="scientific">Clarias magur</name>
    <name type="common">Asian catfish</name>
    <name type="synonym">Macropteronotus magur</name>
    <dbReference type="NCBI Taxonomy" id="1594786"/>
    <lineage>
        <taxon>Eukaryota</taxon>
        <taxon>Metazoa</taxon>
        <taxon>Chordata</taxon>
        <taxon>Craniata</taxon>
        <taxon>Vertebrata</taxon>
        <taxon>Euteleostomi</taxon>
        <taxon>Actinopterygii</taxon>
        <taxon>Neopterygii</taxon>
        <taxon>Teleostei</taxon>
        <taxon>Ostariophysi</taxon>
        <taxon>Siluriformes</taxon>
        <taxon>Clariidae</taxon>
        <taxon>Clarias</taxon>
    </lineage>
</organism>
<feature type="signal peptide" evidence="1">
    <location>
        <begin position="1"/>
        <end position="33"/>
    </location>
</feature>
<dbReference type="AlphaFoldDB" id="A0A8J4TVN1"/>
<keyword evidence="2" id="KW-0378">Hydrolase</keyword>
<evidence type="ECO:0000313" key="3">
    <source>
        <dbReference type="Proteomes" id="UP000727407"/>
    </source>
</evidence>
<comment type="caution">
    <text evidence="2">The sequence shown here is derived from an EMBL/GenBank/DDBJ whole genome shotgun (WGS) entry which is preliminary data.</text>
</comment>
<dbReference type="EMBL" id="QNUK01000277">
    <property type="protein sequence ID" value="KAF5896428.1"/>
    <property type="molecule type" value="Genomic_DNA"/>
</dbReference>
<feature type="non-terminal residue" evidence="2">
    <location>
        <position position="82"/>
    </location>
</feature>
<dbReference type="Proteomes" id="UP000727407">
    <property type="component" value="Unassembled WGS sequence"/>
</dbReference>
<keyword evidence="3" id="KW-1185">Reference proteome</keyword>
<evidence type="ECO:0000313" key="2">
    <source>
        <dbReference type="EMBL" id="KAF5896428.1"/>
    </source>
</evidence>
<protein>
    <submittedName>
        <fullName evidence="2">Glycosyl hydrolase family protein 4</fullName>
    </submittedName>
</protein>
<proteinExistence type="predicted"/>
<feature type="non-terminal residue" evidence="2">
    <location>
        <position position="1"/>
    </location>
</feature>
<sequence>FRAIGRLSAAFRSSFMPVLNKLFLMLLLHSIVSEQISLAVCTSLQACKPLQNTPTTRHRLCQWQWGSSTKVHAGRPKALLSE</sequence>
<accession>A0A8J4TVN1</accession>
<dbReference type="GO" id="GO:0016787">
    <property type="term" value="F:hydrolase activity"/>
    <property type="evidence" value="ECO:0007669"/>
    <property type="project" value="UniProtKB-KW"/>
</dbReference>
<keyword evidence="1" id="KW-0732">Signal</keyword>
<feature type="chain" id="PRO_5035307579" evidence="1">
    <location>
        <begin position="34"/>
        <end position="82"/>
    </location>
</feature>
<name>A0A8J4TVN1_CLAMG</name>